<feature type="compositionally biased region" description="Polar residues" evidence="1">
    <location>
        <begin position="232"/>
        <end position="244"/>
    </location>
</feature>
<sequence length="303" mass="34205">MQSEENTAMPPLYSFGTPPHYEWSPLDALMNLMELDTPLHHAKPLPDSERKAIIESYPLMAHLEYRAPVTITTAERQMNRRQNTMLHDIRRLLLHVCLKMTQPRNNLALRANNSGFRLDNDAEVSYTSSLDEFQQTLVRQTAARKVARDATVNKKQRRFNRNSSNFGSAFSGSDPSFFRSGPPSEQGGFLTTTTTTTTTKITATQQQLPQPQFSIQQKQSQQQEEHQPLSPATATAQLNNSTATDPVGGRLSKHIQRWTHITRNSFVIINTVQHGYYIIPFHATPTSITPFSAEQTTLIDQAI</sequence>
<organism evidence="2 3">
    <name type="scientific">Parasitella parasitica</name>
    <dbReference type="NCBI Taxonomy" id="35722"/>
    <lineage>
        <taxon>Eukaryota</taxon>
        <taxon>Fungi</taxon>
        <taxon>Fungi incertae sedis</taxon>
        <taxon>Mucoromycota</taxon>
        <taxon>Mucoromycotina</taxon>
        <taxon>Mucoromycetes</taxon>
        <taxon>Mucorales</taxon>
        <taxon>Mucorineae</taxon>
        <taxon>Mucoraceae</taxon>
        <taxon>Parasitella</taxon>
    </lineage>
</organism>
<feature type="region of interest" description="Disordered" evidence="1">
    <location>
        <begin position="148"/>
        <end position="191"/>
    </location>
</feature>
<proteinExistence type="predicted"/>
<dbReference type="AlphaFoldDB" id="A0A0B7MY44"/>
<dbReference type="EMBL" id="LN719426">
    <property type="protein sequence ID" value="CEP07844.1"/>
    <property type="molecule type" value="Genomic_DNA"/>
</dbReference>
<keyword evidence="3" id="KW-1185">Reference proteome</keyword>
<evidence type="ECO:0000313" key="2">
    <source>
        <dbReference type="EMBL" id="CEP07844.1"/>
    </source>
</evidence>
<accession>A0A0B7MY44</accession>
<evidence type="ECO:0000256" key="1">
    <source>
        <dbReference type="SAM" id="MobiDB-lite"/>
    </source>
</evidence>
<dbReference type="OrthoDB" id="2286148at2759"/>
<reference evidence="2 3" key="1">
    <citation type="submission" date="2014-09" db="EMBL/GenBank/DDBJ databases">
        <authorList>
            <person name="Ellenberger Sabrina"/>
        </authorList>
    </citation>
    <scope>NUCLEOTIDE SEQUENCE [LARGE SCALE GENOMIC DNA]</scope>
    <source>
        <strain evidence="2 3">CBS 412.66</strain>
    </source>
</reference>
<dbReference type="Proteomes" id="UP000054107">
    <property type="component" value="Unassembled WGS sequence"/>
</dbReference>
<feature type="compositionally biased region" description="Low complexity" evidence="1">
    <location>
        <begin position="161"/>
        <end position="173"/>
    </location>
</feature>
<gene>
    <name evidence="2" type="primary">PARPA_01153.1 scaffold 1359</name>
</gene>
<feature type="region of interest" description="Disordered" evidence="1">
    <location>
        <begin position="203"/>
        <end position="249"/>
    </location>
</feature>
<name>A0A0B7MY44_9FUNG</name>
<protein>
    <submittedName>
        <fullName evidence="2">Uncharacterized protein</fullName>
    </submittedName>
</protein>
<feature type="compositionally biased region" description="Low complexity" evidence="1">
    <location>
        <begin position="203"/>
        <end position="222"/>
    </location>
</feature>
<dbReference type="STRING" id="35722.A0A0B7MY44"/>
<evidence type="ECO:0000313" key="3">
    <source>
        <dbReference type="Proteomes" id="UP000054107"/>
    </source>
</evidence>